<dbReference type="InterPro" id="IPR043519">
    <property type="entry name" value="NT_sf"/>
</dbReference>
<dbReference type="NCBIfam" id="NF047752">
    <property type="entry name" value="MntA_antitoxin"/>
    <property type="match status" value="1"/>
</dbReference>
<dbReference type="SUPFAM" id="SSF81301">
    <property type="entry name" value="Nucleotidyltransferase"/>
    <property type="match status" value="1"/>
</dbReference>
<evidence type="ECO:0000313" key="2">
    <source>
        <dbReference type="EMBL" id="VAW67279.1"/>
    </source>
</evidence>
<evidence type="ECO:0000259" key="1">
    <source>
        <dbReference type="Pfam" id="PF18765"/>
    </source>
</evidence>
<gene>
    <name evidence="2" type="ORF">MNBD_GAMMA09-3100</name>
</gene>
<protein>
    <submittedName>
        <fullName evidence="2">DNA polymerase, beta-like region</fullName>
    </submittedName>
</protein>
<dbReference type="Gene3D" id="3.30.460.10">
    <property type="entry name" value="Beta Polymerase, domain 2"/>
    <property type="match status" value="1"/>
</dbReference>
<name>A0A3B0XZH5_9ZZZZ</name>
<dbReference type="PANTHER" id="PTHR43852:SF3">
    <property type="entry name" value="NUCLEOTIDYLTRANSFERASE"/>
    <property type="match status" value="1"/>
</dbReference>
<organism evidence="2">
    <name type="scientific">hydrothermal vent metagenome</name>
    <dbReference type="NCBI Taxonomy" id="652676"/>
    <lineage>
        <taxon>unclassified sequences</taxon>
        <taxon>metagenomes</taxon>
        <taxon>ecological metagenomes</taxon>
    </lineage>
</organism>
<dbReference type="InterPro" id="IPR052930">
    <property type="entry name" value="TA_antitoxin_MntA"/>
</dbReference>
<reference evidence="2" key="1">
    <citation type="submission" date="2018-06" db="EMBL/GenBank/DDBJ databases">
        <authorList>
            <person name="Zhirakovskaya E."/>
        </authorList>
    </citation>
    <scope>NUCLEOTIDE SEQUENCE</scope>
</reference>
<dbReference type="InterPro" id="IPR041633">
    <property type="entry name" value="Polbeta"/>
</dbReference>
<sequence length="148" mass="16621">MKHSYSSTSHNNLMDKEALNLGDLQSFFKKDSDIELVILFGSLAVGNYTAESDIDLAIKKIEPLSEKQKMRLIEQVALITGRAVDLVDLSTVGEPLLGQILKYGQRLQGSDSHFAELGLKHVYAQADFVPFIERTLRERRQQWLANSG</sequence>
<accession>A0A3B0XZH5</accession>
<feature type="domain" description="Polymerase beta nucleotidyltransferase" evidence="1">
    <location>
        <begin position="24"/>
        <end position="111"/>
    </location>
</feature>
<dbReference type="Pfam" id="PF18765">
    <property type="entry name" value="Polbeta"/>
    <property type="match status" value="1"/>
</dbReference>
<dbReference type="EMBL" id="UOFI01000093">
    <property type="protein sequence ID" value="VAW67279.1"/>
    <property type="molecule type" value="Genomic_DNA"/>
</dbReference>
<dbReference type="CDD" id="cd05403">
    <property type="entry name" value="NT_KNTase_like"/>
    <property type="match status" value="1"/>
</dbReference>
<proteinExistence type="predicted"/>
<dbReference type="PANTHER" id="PTHR43852">
    <property type="entry name" value="NUCLEOTIDYLTRANSFERASE"/>
    <property type="match status" value="1"/>
</dbReference>
<dbReference type="AlphaFoldDB" id="A0A3B0XZH5"/>